<name>A0A9J6G5G8_HAELO</name>
<comment type="catalytic activity">
    <reaction evidence="1">
        <text>S-ubiquitinyl-[E2 ubiquitin-conjugating enzyme]-L-cysteine + [acceptor protein]-L-lysine = [E2 ubiquitin-conjugating enzyme]-L-cysteine + N(6)-ubiquitinyl-[acceptor protein]-L-lysine.</text>
        <dbReference type="EC" id="2.3.2.27"/>
    </reaction>
</comment>
<dbReference type="GO" id="GO:0005886">
    <property type="term" value="C:plasma membrane"/>
    <property type="evidence" value="ECO:0007669"/>
    <property type="project" value="TreeGrafter"/>
</dbReference>
<dbReference type="GO" id="GO:0061630">
    <property type="term" value="F:ubiquitin protein ligase activity"/>
    <property type="evidence" value="ECO:0007669"/>
    <property type="project" value="UniProtKB-EC"/>
</dbReference>
<feature type="compositionally biased region" description="Polar residues" evidence="9">
    <location>
        <begin position="382"/>
        <end position="402"/>
    </location>
</feature>
<comment type="similarity">
    <text evidence="2">Belongs to the KCMF1 family.</text>
</comment>
<evidence type="ECO:0000256" key="3">
    <source>
        <dbReference type="ARBA" id="ARBA00012483"/>
    </source>
</evidence>
<dbReference type="SMART" id="SM00291">
    <property type="entry name" value="ZnF_ZZ"/>
    <property type="match status" value="1"/>
</dbReference>
<dbReference type="SUPFAM" id="SSF57850">
    <property type="entry name" value="RING/U-box"/>
    <property type="match status" value="1"/>
</dbReference>
<proteinExistence type="inferred from homology"/>
<keyword evidence="6 8" id="KW-0863">Zinc-finger</keyword>
<evidence type="ECO:0000256" key="1">
    <source>
        <dbReference type="ARBA" id="ARBA00000900"/>
    </source>
</evidence>
<dbReference type="InterPro" id="IPR000433">
    <property type="entry name" value="Znf_ZZ"/>
</dbReference>
<organism evidence="11 12">
    <name type="scientific">Haemaphysalis longicornis</name>
    <name type="common">Bush tick</name>
    <dbReference type="NCBI Taxonomy" id="44386"/>
    <lineage>
        <taxon>Eukaryota</taxon>
        <taxon>Metazoa</taxon>
        <taxon>Ecdysozoa</taxon>
        <taxon>Arthropoda</taxon>
        <taxon>Chelicerata</taxon>
        <taxon>Arachnida</taxon>
        <taxon>Acari</taxon>
        <taxon>Parasitiformes</taxon>
        <taxon>Ixodida</taxon>
        <taxon>Ixodoidea</taxon>
        <taxon>Ixodidae</taxon>
        <taxon>Haemaphysalinae</taxon>
        <taxon>Haemaphysalis</taxon>
    </lineage>
</organism>
<dbReference type="GO" id="GO:0010646">
    <property type="term" value="P:regulation of cell communication"/>
    <property type="evidence" value="ECO:0007669"/>
    <property type="project" value="UniProtKB-ARBA"/>
</dbReference>
<keyword evidence="5" id="KW-0479">Metal-binding</keyword>
<evidence type="ECO:0000256" key="9">
    <source>
        <dbReference type="SAM" id="MobiDB-lite"/>
    </source>
</evidence>
<keyword evidence="4" id="KW-0808">Transferase</keyword>
<dbReference type="Gene3D" id="3.30.60.90">
    <property type="match status" value="1"/>
</dbReference>
<gene>
    <name evidence="11" type="ORF">HPB48_019374</name>
</gene>
<dbReference type="GO" id="GO:0023051">
    <property type="term" value="P:regulation of signaling"/>
    <property type="evidence" value="ECO:0007669"/>
    <property type="project" value="UniProtKB-ARBA"/>
</dbReference>
<dbReference type="CDD" id="cd02338">
    <property type="entry name" value="ZZ_PCMF_like"/>
    <property type="match status" value="1"/>
</dbReference>
<feature type="domain" description="ZZ-type" evidence="10">
    <location>
        <begin position="11"/>
        <end position="67"/>
    </location>
</feature>
<evidence type="ECO:0000313" key="12">
    <source>
        <dbReference type="Proteomes" id="UP000821853"/>
    </source>
</evidence>
<evidence type="ECO:0000256" key="5">
    <source>
        <dbReference type="ARBA" id="ARBA00022723"/>
    </source>
</evidence>
<evidence type="ECO:0000256" key="7">
    <source>
        <dbReference type="ARBA" id="ARBA00022833"/>
    </source>
</evidence>
<evidence type="ECO:0000259" key="10">
    <source>
        <dbReference type="PROSITE" id="PS50135"/>
    </source>
</evidence>
<dbReference type="EMBL" id="JABSTR010000005">
    <property type="protein sequence ID" value="KAH9370191.1"/>
    <property type="molecule type" value="Genomic_DNA"/>
</dbReference>
<protein>
    <recommendedName>
        <fullName evidence="3">RING-type E3 ubiquitin transferase</fullName>
        <ecNumber evidence="3">2.3.2.27</ecNumber>
    </recommendedName>
</protein>
<dbReference type="PANTHER" id="PTHR12268">
    <property type="entry name" value="E3 UBIQUITIN-PROTEIN LIGASE KCMF1"/>
    <property type="match status" value="1"/>
</dbReference>
<dbReference type="InterPro" id="IPR008598">
    <property type="entry name" value="Di19_Zn-bd"/>
</dbReference>
<dbReference type="GO" id="GO:0045202">
    <property type="term" value="C:synapse"/>
    <property type="evidence" value="ECO:0007669"/>
    <property type="project" value="GOC"/>
</dbReference>
<accession>A0A9J6G5G8</accession>
<dbReference type="Proteomes" id="UP000821853">
    <property type="component" value="Chromosome 3"/>
</dbReference>
<feature type="region of interest" description="Disordered" evidence="9">
    <location>
        <begin position="185"/>
        <end position="204"/>
    </location>
</feature>
<dbReference type="OrthoDB" id="7873042at2759"/>
<dbReference type="VEuPathDB" id="VectorBase:HLOH_047069"/>
<dbReference type="EC" id="2.3.2.27" evidence="3"/>
<dbReference type="Pfam" id="PF05605">
    <property type="entry name" value="zf-Di19"/>
    <property type="match status" value="1"/>
</dbReference>
<sequence>MQGASRRLSCHEGVRCNACARANFRGKRYKCLICYDYDLCERCFEEEVTDSAHKAEHAVQCILTQVDYDLYYGGEAAEQPQSFTCPMCATMGFTTAGLREHVTAEHTETEVPVVCPVCAATPGGNSNNVTADLAVHLALEHARSRDILDDESASRRLHRASPAVVRGGIGSSVRGRRPLRQLPSAMVSAPPLSPPDTSSTGTISGLLSQISTGARRTSMLLEPRGSATEVQQLRTRLQATRQQIQTAFLSQDRPRLRDPLPAATAVSPPLTRFAEPPAADPKPVLVPPPPPDDARFLLVARAEPALDDSQQRAIEVERADRSLFVQELLLSTLEAQTAPDAGGKRCESKDASGAMRGAVEAPTAGTNPNATTGLQPREQAAPTRSNSNSTTRPEPIVTSNRETCVVAGLEPTPPSRLDPTPATCLGLTVTTSVQPTDPKISGLTSVASPEPTIPNSPRSTATTSCGHTDAASSIHTAASPGHTEAASGSPTALSS</sequence>
<feature type="region of interest" description="Disordered" evidence="9">
    <location>
        <begin position="434"/>
        <end position="495"/>
    </location>
</feature>
<evidence type="ECO:0000256" key="2">
    <source>
        <dbReference type="ARBA" id="ARBA00010938"/>
    </source>
</evidence>
<dbReference type="Pfam" id="PF00569">
    <property type="entry name" value="ZZ"/>
    <property type="match status" value="1"/>
</dbReference>
<feature type="compositionally biased region" description="Polar residues" evidence="9">
    <location>
        <begin position="442"/>
        <end position="476"/>
    </location>
</feature>
<comment type="caution">
    <text evidence="11">The sequence shown here is derived from an EMBL/GenBank/DDBJ whole genome shotgun (WGS) entry which is preliminary data.</text>
</comment>
<evidence type="ECO:0000313" key="11">
    <source>
        <dbReference type="EMBL" id="KAH9370191.1"/>
    </source>
</evidence>
<feature type="region of interest" description="Disordered" evidence="9">
    <location>
        <begin position="338"/>
        <end position="402"/>
    </location>
</feature>
<keyword evidence="12" id="KW-1185">Reference proteome</keyword>
<dbReference type="GO" id="GO:0099536">
    <property type="term" value="P:synaptic signaling"/>
    <property type="evidence" value="ECO:0007669"/>
    <property type="project" value="TreeGrafter"/>
</dbReference>
<dbReference type="PANTHER" id="PTHR12268:SF13">
    <property type="entry name" value="E3 UBIQUITIN-PROTEIN LIGASE KCMF1"/>
    <property type="match status" value="1"/>
</dbReference>
<dbReference type="GO" id="GO:0008270">
    <property type="term" value="F:zinc ion binding"/>
    <property type="evidence" value="ECO:0007669"/>
    <property type="project" value="UniProtKB-KW"/>
</dbReference>
<feature type="compositionally biased region" description="Polar residues" evidence="9">
    <location>
        <begin position="486"/>
        <end position="495"/>
    </location>
</feature>
<dbReference type="AlphaFoldDB" id="A0A9J6G5G8"/>
<dbReference type="InterPro" id="IPR043145">
    <property type="entry name" value="Znf_ZZ_sf"/>
</dbReference>
<feature type="compositionally biased region" description="Low complexity" evidence="9">
    <location>
        <begin position="361"/>
        <end position="373"/>
    </location>
</feature>
<feature type="region of interest" description="Disordered" evidence="9">
    <location>
        <begin position="267"/>
        <end position="291"/>
    </location>
</feature>
<dbReference type="OMA" id="RQVCSPI"/>
<dbReference type="PROSITE" id="PS50135">
    <property type="entry name" value="ZF_ZZ_2"/>
    <property type="match status" value="1"/>
</dbReference>
<evidence type="ECO:0000256" key="8">
    <source>
        <dbReference type="PROSITE-ProRule" id="PRU00228"/>
    </source>
</evidence>
<keyword evidence="7" id="KW-0862">Zinc</keyword>
<evidence type="ECO:0000256" key="6">
    <source>
        <dbReference type="ARBA" id="ARBA00022771"/>
    </source>
</evidence>
<reference evidence="11 12" key="1">
    <citation type="journal article" date="2020" name="Cell">
        <title>Large-Scale Comparative Analyses of Tick Genomes Elucidate Their Genetic Diversity and Vector Capacities.</title>
        <authorList>
            <consortium name="Tick Genome and Microbiome Consortium (TIGMIC)"/>
            <person name="Jia N."/>
            <person name="Wang J."/>
            <person name="Shi W."/>
            <person name="Du L."/>
            <person name="Sun Y."/>
            <person name="Zhan W."/>
            <person name="Jiang J.F."/>
            <person name="Wang Q."/>
            <person name="Zhang B."/>
            <person name="Ji P."/>
            <person name="Bell-Sakyi L."/>
            <person name="Cui X.M."/>
            <person name="Yuan T.T."/>
            <person name="Jiang B.G."/>
            <person name="Yang W.F."/>
            <person name="Lam T.T."/>
            <person name="Chang Q.C."/>
            <person name="Ding S.J."/>
            <person name="Wang X.J."/>
            <person name="Zhu J.G."/>
            <person name="Ruan X.D."/>
            <person name="Zhao L."/>
            <person name="Wei J.T."/>
            <person name="Ye R.Z."/>
            <person name="Que T.C."/>
            <person name="Du C.H."/>
            <person name="Zhou Y.H."/>
            <person name="Cheng J.X."/>
            <person name="Dai P.F."/>
            <person name="Guo W.B."/>
            <person name="Han X.H."/>
            <person name="Huang E.J."/>
            <person name="Li L.F."/>
            <person name="Wei W."/>
            <person name="Gao Y.C."/>
            <person name="Liu J.Z."/>
            <person name="Shao H.Z."/>
            <person name="Wang X."/>
            <person name="Wang C.C."/>
            <person name="Yang T.C."/>
            <person name="Huo Q.B."/>
            <person name="Li W."/>
            <person name="Chen H.Y."/>
            <person name="Chen S.E."/>
            <person name="Zhou L.G."/>
            <person name="Ni X.B."/>
            <person name="Tian J.H."/>
            <person name="Sheng Y."/>
            <person name="Liu T."/>
            <person name="Pan Y.S."/>
            <person name="Xia L.Y."/>
            <person name="Li J."/>
            <person name="Zhao F."/>
            <person name="Cao W.C."/>
        </authorList>
    </citation>
    <scope>NUCLEOTIDE SEQUENCE [LARGE SCALE GENOMIC DNA]</scope>
    <source>
        <strain evidence="11">HaeL-2018</strain>
    </source>
</reference>
<feature type="compositionally biased region" description="Pro residues" evidence="9">
    <location>
        <begin position="278"/>
        <end position="291"/>
    </location>
</feature>
<evidence type="ECO:0000256" key="4">
    <source>
        <dbReference type="ARBA" id="ARBA00022679"/>
    </source>
</evidence>
<dbReference type="InterPro" id="IPR050774">
    <property type="entry name" value="KCMF1/Dystrophin"/>
</dbReference>
<dbReference type="PROSITE" id="PS01357">
    <property type="entry name" value="ZF_ZZ_1"/>
    <property type="match status" value="1"/>
</dbReference>